<evidence type="ECO:0000313" key="2">
    <source>
        <dbReference type="Proteomes" id="UP001156882"/>
    </source>
</evidence>
<proteinExistence type="predicted"/>
<sequence>MSAPKISHFKFEDLVREKQEARERDEARLRSGEISVHDLQRRNGLFSAFDPARMKISRRRIRVKIG</sequence>
<reference evidence="2" key="1">
    <citation type="journal article" date="2019" name="Int. J. Syst. Evol. Microbiol.">
        <title>The Global Catalogue of Microorganisms (GCM) 10K type strain sequencing project: providing services to taxonomists for standard genome sequencing and annotation.</title>
        <authorList>
            <consortium name="The Broad Institute Genomics Platform"/>
            <consortium name="The Broad Institute Genome Sequencing Center for Infectious Disease"/>
            <person name="Wu L."/>
            <person name="Ma J."/>
        </authorList>
    </citation>
    <scope>NUCLEOTIDE SEQUENCE [LARGE SCALE GENOMIC DNA]</scope>
    <source>
        <strain evidence="2">NBRC 101365</strain>
    </source>
</reference>
<dbReference type="Proteomes" id="UP001156882">
    <property type="component" value="Unassembled WGS sequence"/>
</dbReference>
<comment type="caution">
    <text evidence="1">The sequence shown here is derived from an EMBL/GenBank/DDBJ whole genome shotgun (WGS) entry which is preliminary data.</text>
</comment>
<dbReference type="RefSeq" id="WP_284310801.1">
    <property type="nucleotide sequence ID" value="NZ_BSPC01000007.1"/>
</dbReference>
<gene>
    <name evidence="1" type="ORF">GCM10007874_09870</name>
</gene>
<accession>A0ABQ6CCJ3</accession>
<protein>
    <submittedName>
        <fullName evidence="1">Uncharacterized protein</fullName>
    </submittedName>
</protein>
<name>A0ABQ6CCJ3_9HYPH</name>
<evidence type="ECO:0000313" key="1">
    <source>
        <dbReference type="EMBL" id="GLS17971.1"/>
    </source>
</evidence>
<dbReference type="EMBL" id="BSPC01000007">
    <property type="protein sequence ID" value="GLS17971.1"/>
    <property type="molecule type" value="Genomic_DNA"/>
</dbReference>
<organism evidence="1 2">
    <name type="scientific">Labrys miyagiensis</name>
    <dbReference type="NCBI Taxonomy" id="346912"/>
    <lineage>
        <taxon>Bacteria</taxon>
        <taxon>Pseudomonadati</taxon>
        <taxon>Pseudomonadota</taxon>
        <taxon>Alphaproteobacteria</taxon>
        <taxon>Hyphomicrobiales</taxon>
        <taxon>Xanthobacteraceae</taxon>
        <taxon>Labrys</taxon>
    </lineage>
</organism>
<keyword evidence="2" id="KW-1185">Reference proteome</keyword>